<dbReference type="AlphaFoldDB" id="A0A3P6DDE9"/>
<dbReference type="EMBL" id="LR031874">
    <property type="protein sequence ID" value="VDD24238.1"/>
    <property type="molecule type" value="Genomic_DNA"/>
</dbReference>
<reference evidence="1" key="1">
    <citation type="submission" date="2018-11" db="EMBL/GenBank/DDBJ databases">
        <authorList>
            <consortium name="Genoscope - CEA"/>
            <person name="William W."/>
        </authorList>
    </citation>
    <scope>NUCLEOTIDE SEQUENCE</scope>
</reference>
<organism evidence="1">
    <name type="scientific">Brassica oleracea</name>
    <name type="common">Wild cabbage</name>
    <dbReference type="NCBI Taxonomy" id="3712"/>
    <lineage>
        <taxon>Eukaryota</taxon>
        <taxon>Viridiplantae</taxon>
        <taxon>Streptophyta</taxon>
        <taxon>Embryophyta</taxon>
        <taxon>Tracheophyta</taxon>
        <taxon>Spermatophyta</taxon>
        <taxon>Magnoliopsida</taxon>
        <taxon>eudicotyledons</taxon>
        <taxon>Gunneridae</taxon>
        <taxon>Pentapetalae</taxon>
        <taxon>rosids</taxon>
        <taxon>malvids</taxon>
        <taxon>Brassicales</taxon>
        <taxon>Brassicaceae</taxon>
        <taxon>Brassiceae</taxon>
        <taxon>Brassica</taxon>
    </lineage>
</organism>
<sequence>MKGFGMDCRVPRARKENIKSEHLLCQIQLMRSLLLREKWTKNLLVDVHQKWLQLTTLPYLGWLSRLKSPLKK</sequence>
<proteinExistence type="predicted"/>
<name>A0A3P6DDE9_BRAOL</name>
<protein>
    <submittedName>
        <fullName evidence="1">Uncharacterized protein</fullName>
    </submittedName>
</protein>
<evidence type="ECO:0000313" key="1">
    <source>
        <dbReference type="EMBL" id="VDD24238.1"/>
    </source>
</evidence>
<accession>A0A3P6DDE9</accession>
<gene>
    <name evidence="1" type="ORF">BOLC2T10019H</name>
</gene>